<dbReference type="PANTHER" id="PTHR10924:SF4">
    <property type="entry name" value="GH15861P"/>
    <property type="match status" value="1"/>
</dbReference>
<feature type="transmembrane region" description="Helical" evidence="18">
    <location>
        <begin position="36"/>
        <end position="56"/>
    </location>
</feature>
<dbReference type="InterPro" id="IPR036259">
    <property type="entry name" value="MFS_trans_sf"/>
</dbReference>
<evidence type="ECO:0000256" key="5">
    <source>
        <dbReference type="ARBA" id="ARBA00022692"/>
    </source>
</evidence>
<keyword evidence="8 18" id="KW-0472">Membrane</keyword>
<dbReference type="FunFam" id="1.20.1250.20:FF:000184">
    <property type="entry name" value="Feline leukemia virus subgroup C receptor-related protein 1"/>
    <property type="match status" value="1"/>
</dbReference>
<comment type="similarity">
    <text evidence="14">Belongs to the major facilitator superfamily. Feline leukemia virus subgroup C receptor (TC 2.A.1.28.1) family.</text>
</comment>
<keyword evidence="5 18" id="KW-0812">Transmembrane</keyword>
<evidence type="ECO:0000313" key="21">
    <source>
        <dbReference type="Proteomes" id="UP001367676"/>
    </source>
</evidence>
<evidence type="ECO:0000256" key="15">
    <source>
        <dbReference type="ARBA" id="ARBA00060240"/>
    </source>
</evidence>
<evidence type="ECO:0000256" key="18">
    <source>
        <dbReference type="SAM" id="Phobius"/>
    </source>
</evidence>
<feature type="transmembrane region" description="Helical" evidence="18">
    <location>
        <begin position="200"/>
        <end position="220"/>
    </location>
</feature>
<feature type="transmembrane region" description="Helical" evidence="18">
    <location>
        <begin position="76"/>
        <end position="96"/>
    </location>
</feature>
<keyword evidence="6 18" id="KW-1133">Transmembrane helix</keyword>
<evidence type="ECO:0000256" key="10">
    <source>
        <dbReference type="ARBA" id="ARBA00023180"/>
    </source>
</evidence>
<evidence type="ECO:0000256" key="12">
    <source>
        <dbReference type="ARBA" id="ARBA00036811"/>
    </source>
</evidence>
<dbReference type="PANTHER" id="PTHR10924">
    <property type="entry name" value="MAJOR FACILITATOR SUPERFAMILY PROTEIN-RELATED"/>
    <property type="match status" value="1"/>
</dbReference>
<dbReference type="GO" id="GO:0005886">
    <property type="term" value="C:plasma membrane"/>
    <property type="evidence" value="ECO:0007669"/>
    <property type="project" value="UniProtKB-SubCell"/>
</dbReference>
<dbReference type="EMBL" id="JBBCAQ010000036">
    <property type="protein sequence ID" value="KAK7576443.1"/>
    <property type="molecule type" value="Genomic_DNA"/>
</dbReference>
<protein>
    <recommendedName>
        <fullName evidence="16">Choline/ethanolamine transporter FLVCR1</fullName>
    </recommendedName>
    <alternativeName>
        <fullName evidence="17">Heme transporter FLVCR1</fullName>
    </alternativeName>
</protein>
<evidence type="ECO:0000256" key="13">
    <source>
        <dbReference type="ARBA" id="ARBA00045087"/>
    </source>
</evidence>
<comment type="catalytic activity">
    <reaction evidence="13">
        <text>ethanolamine(in) = ethanolamine(out)</text>
        <dbReference type="Rhea" id="RHEA:32747"/>
        <dbReference type="ChEBI" id="CHEBI:57603"/>
    </reaction>
</comment>
<keyword evidence="7" id="KW-0265">Erythrocyte maturation</keyword>
<feature type="transmembrane region" description="Helical" evidence="18">
    <location>
        <begin position="295"/>
        <end position="315"/>
    </location>
</feature>
<accession>A0AAN9TBM5</accession>
<evidence type="ECO:0000256" key="17">
    <source>
        <dbReference type="ARBA" id="ARBA00080886"/>
    </source>
</evidence>
<feature type="transmembrane region" description="Helical" evidence="18">
    <location>
        <begin position="162"/>
        <end position="188"/>
    </location>
</feature>
<feature type="transmembrane region" description="Helical" evidence="18">
    <location>
        <begin position="103"/>
        <end position="122"/>
    </location>
</feature>
<dbReference type="InterPro" id="IPR011701">
    <property type="entry name" value="MFS"/>
</dbReference>
<feature type="transmembrane region" description="Helical" evidence="18">
    <location>
        <begin position="414"/>
        <end position="434"/>
    </location>
</feature>
<feature type="transmembrane region" description="Helical" evidence="18">
    <location>
        <begin position="324"/>
        <end position="343"/>
    </location>
</feature>
<dbReference type="Pfam" id="PF07690">
    <property type="entry name" value="MFS_1"/>
    <property type="match status" value="1"/>
</dbReference>
<proteinExistence type="inferred from homology"/>
<evidence type="ECO:0000256" key="8">
    <source>
        <dbReference type="ARBA" id="ARBA00023136"/>
    </source>
</evidence>
<name>A0AAN9TBM5_9HEMI</name>
<comment type="function">
    <text evidence="15">Uniporter that mediates the transport of extracellular choline and ethanolamine into cells, thereby playing a key role in phospholipid biosynthesis. Choline and ethanolamine are the precursors of phosphatidylcholine and phosphatidylethanolamine, respectively, the two most abundant phospholipids. Transport is not coupled with proton transport and is exclusively driven by the choline (or ethanolamine) gradient across the plasma membrane. Also acts as a heme b transporter that mediates heme efflux from the cytoplasm to the extracellular compartment.</text>
</comment>
<dbReference type="GO" id="GO:0015232">
    <property type="term" value="F:heme transmembrane transporter activity"/>
    <property type="evidence" value="ECO:0007669"/>
    <property type="project" value="UniProtKB-ARBA"/>
</dbReference>
<feature type="transmembrane region" description="Helical" evidence="18">
    <location>
        <begin position="388"/>
        <end position="408"/>
    </location>
</feature>
<dbReference type="InterPro" id="IPR020846">
    <property type="entry name" value="MFS_dom"/>
</dbReference>
<evidence type="ECO:0000256" key="3">
    <source>
        <dbReference type="ARBA" id="ARBA00022475"/>
    </source>
</evidence>
<evidence type="ECO:0000256" key="16">
    <source>
        <dbReference type="ARBA" id="ARBA00068050"/>
    </source>
</evidence>
<evidence type="ECO:0000313" key="20">
    <source>
        <dbReference type="EMBL" id="KAK7576443.1"/>
    </source>
</evidence>
<evidence type="ECO:0000256" key="7">
    <source>
        <dbReference type="ARBA" id="ARBA00023057"/>
    </source>
</evidence>
<comment type="subcellular location">
    <subcellularLocation>
        <location evidence="1">Cell membrane</location>
        <topology evidence="1">Multi-pass membrane protein</topology>
    </subcellularLocation>
</comment>
<evidence type="ECO:0000256" key="9">
    <source>
        <dbReference type="ARBA" id="ARBA00023170"/>
    </source>
</evidence>
<dbReference type="GO" id="GO:0031966">
    <property type="term" value="C:mitochondrial membrane"/>
    <property type="evidence" value="ECO:0007669"/>
    <property type="project" value="UniProtKB-ARBA"/>
</dbReference>
<dbReference type="GO" id="GO:0020037">
    <property type="term" value="F:heme binding"/>
    <property type="evidence" value="ECO:0007669"/>
    <property type="project" value="TreeGrafter"/>
</dbReference>
<feature type="transmembrane region" description="Helical" evidence="18">
    <location>
        <begin position="128"/>
        <end position="150"/>
    </location>
</feature>
<organism evidence="20 21">
    <name type="scientific">Parthenolecanium corni</name>
    <dbReference type="NCBI Taxonomy" id="536013"/>
    <lineage>
        <taxon>Eukaryota</taxon>
        <taxon>Metazoa</taxon>
        <taxon>Ecdysozoa</taxon>
        <taxon>Arthropoda</taxon>
        <taxon>Hexapoda</taxon>
        <taxon>Insecta</taxon>
        <taxon>Pterygota</taxon>
        <taxon>Neoptera</taxon>
        <taxon>Paraneoptera</taxon>
        <taxon>Hemiptera</taxon>
        <taxon>Sternorrhyncha</taxon>
        <taxon>Coccoidea</taxon>
        <taxon>Coccidae</taxon>
        <taxon>Parthenolecanium</taxon>
    </lineage>
</organism>
<gene>
    <name evidence="20" type="ORF">V9T40_012729</name>
</gene>
<sequence length="447" mass="49287">MSLIKNYADLEKSEDIAPTDVIENQKSECRLYPRRWLILILFVFYSMSNAMQWIQYSIISDVITKYYNVPSFYVDWTSMIYMVTYIPLIFPGSWLLNKLGIRISVLLGAVGTCIGAWVKVFSVAPDKFYVTFIGQTIVAISQTFVLSLPARVAAVWFGQNEVSSACSIGVFGNQFGIAVGFVVPPILIKWGNTEEDGLRLIYYGVAVITTVILLLICLFFEDKPDLPPSPAQAAQKCSDTQNDFGGSIRRLLMNKGYVLLLLSYGINVGVFYAISTLLNTVILHYFPTGQEDAGIIGLVIVIVGMVGSVCCGYILDKTRLFKEITLIVYASSVIGMLAFTFTLGRGQIYIVYITASLLGFFMTGYLPVGFELASELTYPEPEGTSSGLINAGAQVFGIAFTIMYGLLIPTVGEFWSNICLIFMLIAGTLLTAFIPSDLRRQLACQAC</sequence>
<dbReference type="SUPFAM" id="SSF103473">
    <property type="entry name" value="MFS general substrate transporter"/>
    <property type="match status" value="1"/>
</dbReference>
<feature type="transmembrane region" description="Helical" evidence="18">
    <location>
        <begin position="349"/>
        <end position="368"/>
    </location>
</feature>
<reference evidence="20 21" key="1">
    <citation type="submission" date="2024-03" db="EMBL/GenBank/DDBJ databases">
        <title>Adaptation during the transition from Ophiocordyceps entomopathogen to insect associate is accompanied by gene loss and intensified selection.</title>
        <authorList>
            <person name="Ward C.M."/>
            <person name="Onetto C.A."/>
            <person name="Borneman A.R."/>
        </authorList>
    </citation>
    <scope>NUCLEOTIDE SEQUENCE [LARGE SCALE GENOMIC DNA]</scope>
    <source>
        <strain evidence="20">AWRI1</strain>
        <tissue evidence="20">Single Adult Female</tissue>
    </source>
</reference>
<evidence type="ECO:0000256" key="6">
    <source>
        <dbReference type="ARBA" id="ARBA00022989"/>
    </source>
</evidence>
<comment type="catalytic activity">
    <reaction evidence="12">
        <text>choline(out) = choline(in)</text>
        <dbReference type="Rhea" id="RHEA:32751"/>
        <dbReference type="ChEBI" id="CHEBI:15354"/>
    </reaction>
</comment>
<dbReference type="GO" id="GO:0097037">
    <property type="term" value="P:heme export"/>
    <property type="evidence" value="ECO:0007669"/>
    <property type="project" value="TreeGrafter"/>
</dbReference>
<evidence type="ECO:0000256" key="1">
    <source>
        <dbReference type="ARBA" id="ARBA00004651"/>
    </source>
</evidence>
<evidence type="ECO:0000259" key="19">
    <source>
        <dbReference type="PROSITE" id="PS50850"/>
    </source>
</evidence>
<keyword evidence="10" id="KW-0325">Glycoprotein</keyword>
<dbReference type="AlphaFoldDB" id="A0AAN9TBM5"/>
<comment type="caution">
    <text evidence="20">The sequence shown here is derived from an EMBL/GenBank/DDBJ whole genome shotgun (WGS) entry which is preliminary data.</text>
</comment>
<dbReference type="PROSITE" id="PS50850">
    <property type="entry name" value="MFS"/>
    <property type="match status" value="1"/>
</dbReference>
<comment type="catalytic activity">
    <reaction evidence="11">
        <text>heme b(in) = heme b(out)</text>
        <dbReference type="Rhea" id="RHEA:75443"/>
        <dbReference type="ChEBI" id="CHEBI:60344"/>
    </reaction>
</comment>
<keyword evidence="9" id="KW-0675">Receptor</keyword>
<keyword evidence="4" id="KW-0597">Phosphoprotein</keyword>
<feature type="domain" description="Major facilitator superfamily (MFS) profile" evidence="19">
    <location>
        <begin position="37"/>
        <end position="439"/>
    </location>
</feature>
<evidence type="ECO:0000256" key="14">
    <source>
        <dbReference type="ARBA" id="ARBA00046338"/>
    </source>
</evidence>
<keyword evidence="2" id="KW-0813">Transport</keyword>
<evidence type="ECO:0000256" key="4">
    <source>
        <dbReference type="ARBA" id="ARBA00022553"/>
    </source>
</evidence>
<keyword evidence="21" id="KW-1185">Reference proteome</keyword>
<dbReference type="InterPro" id="IPR049680">
    <property type="entry name" value="FLVCR1-2_SLC49-like"/>
</dbReference>
<dbReference type="Gene3D" id="1.20.1250.20">
    <property type="entry name" value="MFS general substrate transporter like domains"/>
    <property type="match status" value="2"/>
</dbReference>
<evidence type="ECO:0000256" key="11">
    <source>
        <dbReference type="ARBA" id="ARBA00035075"/>
    </source>
</evidence>
<dbReference type="GO" id="GO:0006783">
    <property type="term" value="P:heme biosynthetic process"/>
    <property type="evidence" value="ECO:0007669"/>
    <property type="project" value="UniProtKB-ARBA"/>
</dbReference>
<dbReference type="GO" id="GO:0043249">
    <property type="term" value="P:erythrocyte maturation"/>
    <property type="evidence" value="ECO:0007669"/>
    <property type="project" value="UniProtKB-KW"/>
</dbReference>
<evidence type="ECO:0000256" key="2">
    <source>
        <dbReference type="ARBA" id="ARBA00022448"/>
    </source>
</evidence>
<feature type="transmembrane region" description="Helical" evidence="18">
    <location>
        <begin position="257"/>
        <end position="275"/>
    </location>
</feature>
<dbReference type="Proteomes" id="UP001367676">
    <property type="component" value="Unassembled WGS sequence"/>
</dbReference>
<keyword evidence="3" id="KW-1003">Cell membrane</keyword>
<dbReference type="CDD" id="cd17398">
    <property type="entry name" value="MFS_FLVCR_like"/>
    <property type="match status" value="1"/>
</dbReference>